<dbReference type="Proteomes" id="UP000199287">
    <property type="component" value="Unassembled WGS sequence"/>
</dbReference>
<evidence type="ECO:0000313" key="4">
    <source>
        <dbReference type="Proteomes" id="UP000199287"/>
    </source>
</evidence>
<name>A0A1I3D1H1_9FIRM</name>
<dbReference type="AlphaFoldDB" id="A0A1I3D1H1"/>
<protein>
    <submittedName>
        <fullName evidence="3">Copper amine oxidase N-terminal domain-containing protein</fullName>
    </submittedName>
</protein>
<gene>
    <name evidence="3" type="ORF">SAMN05192551_103110</name>
</gene>
<dbReference type="RefSeq" id="WP_093371069.1">
    <property type="nucleotide sequence ID" value="NZ_FOQA01000003.1"/>
</dbReference>
<dbReference type="EMBL" id="FOQA01000003">
    <property type="protein sequence ID" value="SFH80562.1"/>
    <property type="molecule type" value="Genomic_DNA"/>
</dbReference>
<evidence type="ECO:0000259" key="2">
    <source>
        <dbReference type="Pfam" id="PF07833"/>
    </source>
</evidence>
<feature type="domain" description="Copper amine oxidase-like N-terminal" evidence="2">
    <location>
        <begin position="42"/>
        <end position="90"/>
    </location>
</feature>
<sequence length="275" mass="31562">MKEKMKYGITGLALGVALTLSVTSISAFTEMINVHLRPDIQYVVDGEIKPMPSGYTTLVHEGRTYVPMRYMAQTLEADVLWDEITQRVIITTPQPEVLPEPEEPEEIEEEEVTEEVDEEEEIEEEPEEEEEDTGQPAGNYRRLPQTVHYDDLELTAELVVLRDTDGRESASRGRVDTTRVYLRAENSGNRRYEVRQIETVAIVDGERITSREAGLQHFDPKWYSHLGKDDVISGYIPLPPIPKESEEMRLILTIEEQTHTLRSFEIEFDIALDLK</sequence>
<evidence type="ECO:0000256" key="1">
    <source>
        <dbReference type="SAM" id="MobiDB-lite"/>
    </source>
</evidence>
<dbReference type="SUPFAM" id="SSF55383">
    <property type="entry name" value="Copper amine oxidase, domain N"/>
    <property type="match status" value="1"/>
</dbReference>
<organism evidence="3 4">
    <name type="scientific">Tindallia magadiensis</name>
    <dbReference type="NCBI Taxonomy" id="69895"/>
    <lineage>
        <taxon>Bacteria</taxon>
        <taxon>Bacillati</taxon>
        <taxon>Bacillota</taxon>
        <taxon>Clostridia</taxon>
        <taxon>Peptostreptococcales</taxon>
        <taxon>Tindalliaceae</taxon>
        <taxon>Tindallia</taxon>
    </lineage>
</organism>
<dbReference type="InterPro" id="IPR012854">
    <property type="entry name" value="Cu_amine_oxidase-like_N"/>
</dbReference>
<evidence type="ECO:0000313" key="3">
    <source>
        <dbReference type="EMBL" id="SFH80562.1"/>
    </source>
</evidence>
<feature type="compositionally biased region" description="Acidic residues" evidence="1">
    <location>
        <begin position="99"/>
        <end position="133"/>
    </location>
</feature>
<feature type="region of interest" description="Disordered" evidence="1">
    <location>
        <begin position="95"/>
        <end position="141"/>
    </location>
</feature>
<reference evidence="4" key="1">
    <citation type="submission" date="2016-10" db="EMBL/GenBank/DDBJ databases">
        <authorList>
            <person name="Varghese N."/>
            <person name="Submissions S."/>
        </authorList>
    </citation>
    <scope>NUCLEOTIDE SEQUENCE [LARGE SCALE GENOMIC DNA]</scope>
    <source>
        <strain evidence="4">Z-7934</strain>
    </source>
</reference>
<dbReference type="OrthoDB" id="9783944at2"/>
<dbReference type="InterPro" id="IPR036582">
    <property type="entry name" value="Mao_N_sf"/>
</dbReference>
<dbReference type="STRING" id="69895.SAMN05192551_103110"/>
<dbReference type="Pfam" id="PF07833">
    <property type="entry name" value="Cu_amine_oxidN1"/>
    <property type="match status" value="1"/>
</dbReference>
<proteinExistence type="predicted"/>
<keyword evidence="4" id="KW-1185">Reference proteome</keyword>
<accession>A0A1I3D1H1</accession>